<organism evidence="4 5">
    <name type="scientific">Halopelagius fulvigenes</name>
    <dbReference type="NCBI Taxonomy" id="1198324"/>
    <lineage>
        <taxon>Archaea</taxon>
        <taxon>Methanobacteriati</taxon>
        <taxon>Methanobacteriota</taxon>
        <taxon>Stenosarchaea group</taxon>
        <taxon>Halobacteria</taxon>
        <taxon>Halobacteriales</taxon>
        <taxon>Haloferacaceae</taxon>
    </lineage>
</organism>
<dbReference type="InterPro" id="IPR035421">
    <property type="entry name" value="Terminase_6C"/>
</dbReference>
<keyword evidence="5" id="KW-1185">Reference proteome</keyword>
<evidence type="ECO:0000256" key="1">
    <source>
        <dbReference type="ARBA" id="ARBA00022612"/>
    </source>
</evidence>
<gene>
    <name evidence="4" type="ORF">ACFQEV_11885</name>
</gene>
<dbReference type="Gene3D" id="3.30.420.240">
    <property type="match status" value="1"/>
</dbReference>
<evidence type="ECO:0000259" key="3">
    <source>
        <dbReference type="Pfam" id="PF17289"/>
    </source>
</evidence>
<reference evidence="4 5" key="1">
    <citation type="journal article" date="2019" name="Int. J. Syst. Evol. Microbiol.">
        <title>The Global Catalogue of Microorganisms (GCM) 10K type strain sequencing project: providing services to taxonomists for standard genome sequencing and annotation.</title>
        <authorList>
            <consortium name="The Broad Institute Genomics Platform"/>
            <consortium name="The Broad Institute Genome Sequencing Center for Infectious Disease"/>
            <person name="Wu L."/>
            <person name="Ma J."/>
        </authorList>
    </citation>
    <scope>NUCLEOTIDE SEQUENCE [LARGE SCALE GENOMIC DNA]</scope>
    <source>
        <strain evidence="4 5">YIM 94188</strain>
    </source>
</reference>
<dbReference type="EMBL" id="JBHSXH010000015">
    <property type="protein sequence ID" value="MFC6825685.1"/>
    <property type="molecule type" value="Genomic_DNA"/>
</dbReference>
<protein>
    <recommendedName>
        <fullName evidence="3">Terminase large subunit gp17-like C-terminal domain-containing protein</fullName>
    </recommendedName>
</protein>
<sequence>MSQTDQVTPSAIAERNPIAHPGVASVQLFEYSLPPGDHLKELYNALWKAVDEDYPHAPKKVARLLPRGHGKSEGVGVVFPAWALLTHPDIRVAIISKTANIAAERAGKVVDAVEHWAPHFGIDIANAAGHQLTTAANDHKEPSISAYGLESQLTGKHFDVIIWDDIVDWENQRTKTQRRNVREYFRDYTKNLGDPDSALKGGAVQAMIGTRKHPRDLYATDILESATWDAKVYKAIHETDWPLVDQRAWSVRGDDGEVYDDVSDLPADVNLANNGVIPDEEIRVLWPEHKPPESLLYDIVDGDDSLPIWRRENQQDPHALSGEVFRSEWLTYVDELPAPESSYEWVAGMDLGLVDDLQQAVENDTDYTTLAVVAWDTTTDRGYLTHLARKRGLSVKGAADWAVEQLRDVNVDSMLVEQNANRGVSQRLRDDTPIPAKGTTSTGSKEERIHNMAAEFESSDLRIIGDPAAETWRDFETDEWLQFPSATHDDRLDAIEIALRNIDKKTVRRRSPASTGKH</sequence>
<comment type="caution">
    <text evidence="4">The sequence shown here is derived from an EMBL/GenBank/DDBJ whole genome shotgun (WGS) entry which is preliminary data.</text>
</comment>
<keyword evidence="1" id="KW-1188">Viral release from host cell</keyword>
<dbReference type="Proteomes" id="UP001596408">
    <property type="component" value="Unassembled WGS sequence"/>
</dbReference>
<name>A0ABD5U3M2_9EURY</name>
<accession>A0ABD5U3M2</accession>
<evidence type="ECO:0000313" key="4">
    <source>
        <dbReference type="EMBL" id="MFC6825685.1"/>
    </source>
</evidence>
<dbReference type="RefSeq" id="WP_379696146.1">
    <property type="nucleotide sequence ID" value="NZ_JBHSXH010000015.1"/>
</dbReference>
<evidence type="ECO:0000256" key="2">
    <source>
        <dbReference type="SAM" id="MobiDB-lite"/>
    </source>
</evidence>
<feature type="domain" description="Terminase large subunit gp17-like C-terminal" evidence="3">
    <location>
        <begin position="364"/>
        <end position="499"/>
    </location>
</feature>
<dbReference type="Pfam" id="PF17289">
    <property type="entry name" value="Terminase_6C"/>
    <property type="match status" value="1"/>
</dbReference>
<dbReference type="AlphaFoldDB" id="A0ABD5U3M2"/>
<dbReference type="Gene3D" id="3.40.50.300">
    <property type="entry name" value="P-loop containing nucleotide triphosphate hydrolases"/>
    <property type="match status" value="1"/>
</dbReference>
<dbReference type="InterPro" id="IPR027417">
    <property type="entry name" value="P-loop_NTPase"/>
</dbReference>
<proteinExistence type="predicted"/>
<evidence type="ECO:0000313" key="5">
    <source>
        <dbReference type="Proteomes" id="UP001596408"/>
    </source>
</evidence>
<feature type="region of interest" description="Disordered" evidence="2">
    <location>
        <begin position="423"/>
        <end position="446"/>
    </location>
</feature>